<dbReference type="Pfam" id="PF01266">
    <property type="entry name" value="DAO"/>
    <property type="match status" value="1"/>
</dbReference>
<organism evidence="3 4">
    <name type="scientific">Streptosporangium lutulentum</name>
    <dbReference type="NCBI Taxonomy" id="1461250"/>
    <lineage>
        <taxon>Bacteria</taxon>
        <taxon>Bacillati</taxon>
        <taxon>Actinomycetota</taxon>
        <taxon>Actinomycetes</taxon>
        <taxon>Streptosporangiales</taxon>
        <taxon>Streptosporangiaceae</taxon>
        <taxon>Streptosporangium</taxon>
    </lineage>
</organism>
<dbReference type="PANTHER" id="PTHR13847">
    <property type="entry name" value="SARCOSINE DEHYDROGENASE-RELATED"/>
    <property type="match status" value="1"/>
</dbReference>
<dbReference type="SUPFAM" id="SSF51905">
    <property type="entry name" value="FAD/NAD(P)-binding domain"/>
    <property type="match status" value="1"/>
</dbReference>
<dbReference type="Gene3D" id="3.30.9.10">
    <property type="entry name" value="D-Amino Acid Oxidase, subunit A, domain 2"/>
    <property type="match status" value="1"/>
</dbReference>
<evidence type="ECO:0000259" key="2">
    <source>
        <dbReference type="Pfam" id="PF01266"/>
    </source>
</evidence>
<dbReference type="Proteomes" id="UP001225356">
    <property type="component" value="Unassembled WGS sequence"/>
</dbReference>
<dbReference type="InterPro" id="IPR006076">
    <property type="entry name" value="FAD-dep_OxRdtase"/>
</dbReference>
<name>A0ABT9QT02_9ACTN</name>
<gene>
    <name evidence="3" type="ORF">J2853_009022</name>
</gene>
<evidence type="ECO:0000313" key="3">
    <source>
        <dbReference type="EMBL" id="MDP9849811.1"/>
    </source>
</evidence>
<reference evidence="3 4" key="1">
    <citation type="submission" date="2023-07" db="EMBL/GenBank/DDBJ databases">
        <title>Sequencing the genomes of 1000 actinobacteria strains.</title>
        <authorList>
            <person name="Klenk H.-P."/>
        </authorList>
    </citation>
    <scope>NUCLEOTIDE SEQUENCE [LARGE SCALE GENOMIC DNA]</scope>
    <source>
        <strain evidence="3 4">DSM 46740</strain>
    </source>
</reference>
<dbReference type="PANTHER" id="PTHR13847:SF289">
    <property type="entry name" value="GLYCINE OXIDASE"/>
    <property type="match status" value="1"/>
</dbReference>
<protein>
    <submittedName>
        <fullName evidence="3">Glycine/D-amino acid oxidase-like deaminating enzyme</fullName>
    </submittedName>
</protein>
<accession>A0ABT9QT02</accession>
<dbReference type="Gene3D" id="3.50.50.60">
    <property type="entry name" value="FAD/NAD(P)-binding domain"/>
    <property type="match status" value="1"/>
</dbReference>
<sequence>MSRVIVLGAGVLGASVAYHLVQAGASVVVIEAGGPAAGTSSATFSMDVTHLKTPRSYYELNRRSSALHTTLTEELGAPSWRHPMPAIQWGGSEQDQRAIRERAIRLQSWGHPCRIADPAELRELAPSVDPSSCTAHELVIHDQSAWYDAPLFVRRLLDRAALLGADIRYGQRATALIREGDRVRGVETGIRRWEADWVVNCTGPDADRVAALAGIGLPMTGIPGLVGESTPVPDARLGAILATPEVDLRPAPGDRICSISWPVDALLSAEGTAEAESGLEERLHASGQRVIPALRAARLAGIRLGIRPVPVDGLPLVGVHPQAPGLYNLVTHSGVNLAPELGRLAAEEIVTGGESADLSGYRVTRDVAASVQDESLSTMTSR</sequence>
<evidence type="ECO:0000256" key="1">
    <source>
        <dbReference type="ARBA" id="ARBA00023002"/>
    </source>
</evidence>
<feature type="domain" description="FAD dependent oxidoreductase" evidence="2">
    <location>
        <begin position="3"/>
        <end position="347"/>
    </location>
</feature>
<evidence type="ECO:0000313" key="4">
    <source>
        <dbReference type="Proteomes" id="UP001225356"/>
    </source>
</evidence>
<dbReference type="EMBL" id="JAUSQU010000001">
    <property type="protein sequence ID" value="MDP9849811.1"/>
    <property type="molecule type" value="Genomic_DNA"/>
</dbReference>
<dbReference type="RefSeq" id="WP_307567853.1">
    <property type="nucleotide sequence ID" value="NZ_JAUSQU010000001.1"/>
</dbReference>
<proteinExistence type="predicted"/>
<keyword evidence="1" id="KW-0560">Oxidoreductase</keyword>
<comment type="caution">
    <text evidence="3">The sequence shown here is derived from an EMBL/GenBank/DDBJ whole genome shotgun (WGS) entry which is preliminary data.</text>
</comment>
<dbReference type="InterPro" id="IPR036188">
    <property type="entry name" value="FAD/NAD-bd_sf"/>
</dbReference>
<keyword evidence="4" id="KW-1185">Reference proteome</keyword>